<reference evidence="1" key="1">
    <citation type="submission" date="2022-11" db="EMBL/GenBank/DDBJ databases">
        <title>Genome Sequence of Boeremia exigua.</title>
        <authorList>
            <person name="Buettner E."/>
        </authorList>
    </citation>
    <scope>NUCLEOTIDE SEQUENCE</scope>
    <source>
        <strain evidence="1">CU02</strain>
    </source>
</reference>
<dbReference type="Proteomes" id="UP001153331">
    <property type="component" value="Unassembled WGS sequence"/>
</dbReference>
<dbReference type="EMBL" id="JAPHNI010000613">
    <property type="protein sequence ID" value="KAJ8109449.1"/>
    <property type="molecule type" value="Genomic_DNA"/>
</dbReference>
<keyword evidence="2" id="KW-1185">Reference proteome</keyword>
<proteinExistence type="predicted"/>
<accession>A0ACC2I2L1</accession>
<evidence type="ECO:0000313" key="2">
    <source>
        <dbReference type="Proteomes" id="UP001153331"/>
    </source>
</evidence>
<evidence type="ECO:0000313" key="1">
    <source>
        <dbReference type="EMBL" id="KAJ8109449.1"/>
    </source>
</evidence>
<name>A0ACC2I2L1_9PLEO</name>
<comment type="caution">
    <text evidence="1">The sequence shown here is derived from an EMBL/GenBank/DDBJ whole genome shotgun (WGS) entry which is preliminary data.</text>
</comment>
<organism evidence="1 2">
    <name type="scientific">Boeremia exigua</name>
    <dbReference type="NCBI Taxonomy" id="749465"/>
    <lineage>
        <taxon>Eukaryota</taxon>
        <taxon>Fungi</taxon>
        <taxon>Dikarya</taxon>
        <taxon>Ascomycota</taxon>
        <taxon>Pezizomycotina</taxon>
        <taxon>Dothideomycetes</taxon>
        <taxon>Pleosporomycetidae</taxon>
        <taxon>Pleosporales</taxon>
        <taxon>Pleosporineae</taxon>
        <taxon>Didymellaceae</taxon>
        <taxon>Boeremia</taxon>
    </lineage>
</organism>
<protein>
    <submittedName>
        <fullName evidence="1">Uncharacterized protein</fullName>
    </submittedName>
</protein>
<gene>
    <name evidence="1" type="ORF">OPT61_g7453</name>
</gene>
<sequence length="542" mass="61208">MGTSPTESSLMMNPPMAEDITVLQQYLTSTTTEPRIPSRVYNTISTVPGGSPVVYLTVPKRRRGMRTAVDSGRTQREIIEHVLGSLASDVRNTFFEHLHPCFPVLDEKTFLDMWQNDSDRISPALVCDIYASALQVWSRSKVLSKQKRPDPHFIWNQAVAALQDDFMAPTISTVHAAVLDLLGRPVIGVTGNIVNAGRIVTLAQSLGLHRDPSSWKATRHEKNVRINLWWGVLIHDYWSSVGHGIPPTINPQYHDVPIPTFEFEGDERTHASLQSYRSNVAFVNLCKLSQILGEILPLVYALRESTGEIKRRLRKIECAIDDWVLALPEFLHPASFAQHAVNGASNLCFAHLSLKLLVCRLSFKAVLEEPNQPPEARQYHLAMLRNAVLEASEFIINLTQSQLQEFWMPYTSYLLVTAATILLRCTIESKDLTMKNTCATKLIAFRDRLRVARNTLQWDLADFCLERCDEPIQKIADAIGIPQSHLTTATNTEDTTMPLSSEPNWDTVDLPSTSDLFLPMDSLDYPWETMWDGIQGPWYMQI</sequence>